<sequence>MCVGVLESQTGRLRSTIYHEPMDDDEAKFNALIGNVFRYNSRATMPERDLIIGERPDDDSDFEGL</sequence>
<dbReference type="EMBL" id="OE197356">
    <property type="protein sequence ID" value="CAD7580170.1"/>
    <property type="molecule type" value="Genomic_DNA"/>
</dbReference>
<reference evidence="1" key="1">
    <citation type="submission" date="2020-11" db="EMBL/GenBank/DDBJ databases">
        <authorList>
            <person name="Tran Van P."/>
        </authorList>
    </citation>
    <scope>NUCLEOTIDE SEQUENCE</scope>
</reference>
<proteinExistence type="predicted"/>
<name>A0A7R9JJ54_TIMCA</name>
<gene>
    <name evidence="1" type="ORF">TCMB3V08_LOCUS12703</name>
</gene>
<protein>
    <submittedName>
        <fullName evidence="1">(California timema) hypothetical protein</fullName>
    </submittedName>
</protein>
<organism evidence="1">
    <name type="scientific">Timema californicum</name>
    <name type="common">California timema</name>
    <name type="synonym">Walking stick</name>
    <dbReference type="NCBI Taxonomy" id="61474"/>
    <lineage>
        <taxon>Eukaryota</taxon>
        <taxon>Metazoa</taxon>
        <taxon>Ecdysozoa</taxon>
        <taxon>Arthropoda</taxon>
        <taxon>Hexapoda</taxon>
        <taxon>Insecta</taxon>
        <taxon>Pterygota</taxon>
        <taxon>Neoptera</taxon>
        <taxon>Polyneoptera</taxon>
        <taxon>Phasmatodea</taxon>
        <taxon>Timematodea</taxon>
        <taxon>Timematoidea</taxon>
        <taxon>Timematidae</taxon>
        <taxon>Timema</taxon>
    </lineage>
</organism>
<evidence type="ECO:0000313" key="1">
    <source>
        <dbReference type="EMBL" id="CAD7580170.1"/>
    </source>
</evidence>
<accession>A0A7R9JJ54</accession>
<dbReference type="AlphaFoldDB" id="A0A7R9JJ54"/>